<evidence type="ECO:0000256" key="1">
    <source>
        <dbReference type="SAM" id="MobiDB-lite"/>
    </source>
</evidence>
<organism evidence="3">
    <name type="scientific">Sporisorium scitamineum</name>
    <dbReference type="NCBI Taxonomy" id="49012"/>
    <lineage>
        <taxon>Eukaryota</taxon>
        <taxon>Fungi</taxon>
        <taxon>Dikarya</taxon>
        <taxon>Basidiomycota</taxon>
        <taxon>Ustilaginomycotina</taxon>
        <taxon>Ustilaginomycetes</taxon>
        <taxon>Ustilaginales</taxon>
        <taxon>Ustilaginaceae</taxon>
        <taxon>Sporisorium</taxon>
    </lineage>
</organism>
<evidence type="ECO:0000313" key="3">
    <source>
        <dbReference type="EMBL" id="CDS81890.1"/>
    </source>
</evidence>
<proteinExistence type="predicted"/>
<accession>A0A127Z5G0</accession>
<protein>
    <submittedName>
        <fullName evidence="3">Uncharacterized protein</fullName>
    </submittedName>
</protein>
<dbReference type="AlphaFoldDB" id="A0A127Z5G0"/>
<feature type="compositionally biased region" description="Basic and acidic residues" evidence="1">
    <location>
        <begin position="141"/>
        <end position="158"/>
    </location>
</feature>
<gene>
    <name evidence="3" type="ORF">SPSC_00076</name>
</gene>
<keyword evidence="2" id="KW-0732">Signal</keyword>
<sequence>MKILTALTIASVAVKAPLVALYLDNPVFPPRCPCTIAYTRSKSTLIWRKAQEDTERLRNHFYGQGWSRPQVRQRVSVPSPITSEVVMRVRNNLNSRPDVRRFIYLGRTNTEQLGMALAAPVFLDPRARRRTGLDSTGCPKVGDREIPNNGGARERDRAWNCSSSRPHGKSSFHSKPGN</sequence>
<reference evidence="3" key="1">
    <citation type="submission" date="2014-06" db="EMBL/GenBank/DDBJ databases">
        <authorList>
            <person name="Ju J."/>
            <person name="Zhang J."/>
        </authorList>
    </citation>
    <scope>NUCLEOTIDE SEQUENCE</scope>
    <source>
        <strain evidence="3">SscI8</strain>
    </source>
</reference>
<name>A0A127Z5G0_9BASI</name>
<feature type="signal peptide" evidence="2">
    <location>
        <begin position="1"/>
        <end position="20"/>
    </location>
</feature>
<feature type="region of interest" description="Disordered" evidence="1">
    <location>
        <begin position="129"/>
        <end position="178"/>
    </location>
</feature>
<evidence type="ECO:0000256" key="2">
    <source>
        <dbReference type="SAM" id="SignalP"/>
    </source>
</evidence>
<feature type="chain" id="PRO_5007281118" evidence="2">
    <location>
        <begin position="21"/>
        <end position="178"/>
    </location>
</feature>
<dbReference type="EMBL" id="LK056650">
    <property type="protein sequence ID" value="CDS81890.1"/>
    <property type="molecule type" value="Genomic_DNA"/>
</dbReference>